<reference evidence="2 3" key="1">
    <citation type="submission" date="2021-05" db="EMBL/GenBank/DDBJ databases">
        <title>A Polyphasic approach of four new species of the genus Ohtaekwangia: Ohtaekwangia histidinii sp. nov., Ohtaekwangia cretensis sp. nov., Ohtaekwangia indiensis sp. nov., Ohtaekwangia reichenbachii sp. nov. from diverse environment.</title>
        <authorList>
            <person name="Octaviana S."/>
        </authorList>
    </citation>
    <scope>NUCLEOTIDE SEQUENCE [LARGE SCALE GENOMIC DNA]</scope>
    <source>
        <strain evidence="2 3">PWU4</strain>
    </source>
</reference>
<feature type="signal peptide" evidence="1">
    <location>
        <begin position="1"/>
        <end position="25"/>
    </location>
</feature>
<proteinExistence type="predicted"/>
<protein>
    <submittedName>
        <fullName evidence="2">STN domain-containing protein</fullName>
    </submittedName>
</protein>
<evidence type="ECO:0000313" key="3">
    <source>
        <dbReference type="Proteomes" id="UP001319200"/>
    </source>
</evidence>
<dbReference type="AlphaFoldDB" id="A0AAP2DRG8"/>
<feature type="chain" id="PRO_5043024060" evidence="1">
    <location>
        <begin position="26"/>
        <end position="647"/>
    </location>
</feature>
<accession>A0AAP2DRG8</accession>
<evidence type="ECO:0000313" key="2">
    <source>
        <dbReference type="EMBL" id="MBT1701205.1"/>
    </source>
</evidence>
<name>A0AAP2DRG8_9BACT</name>
<comment type="caution">
    <text evidence="2">The sequence shown here is derived from an EMBL/GenBank/DDBJ whole genome shotgun (WGS) entry which is preliminary data.</text>
</comment>
<keyword evidence="3" id="KW-1185">Reference proteome</keyword>
<dbReference type="InterPro" id="IPR008969">
    <property type="entry name" value="CarboxyPept-like_regulatory"/>
</dbReference>
<dbReference type="Proteomes" id="UP001319200">
    <property type="component" value="Unassembled WGS sequence"/>
</dbReference>
<dbReference type="SUPFAM" id="SSF49464">
    <property type="entry name" value="Carboxypeptidase regulatory domain-like"/>
    <property type="match status" value="1"/>
</dbReference>
<organism evidence="2 3">
    <name type="scientific">Chryseosolibacter histidini</name>
    <dbReference type="NCBI Taxonomy" id="2782349"/>
    <lineage>
        <taxon>Bacteria</taxon>
        <taxon>Pseudomonadati</taxon>
        <taxon>Bacteroidota</taxon>
        <taxon>Cytophagia</taxon>
        <taxon>Cytophagales</taxon>
        <taxon>Chryseotaleaceae</taxon>
        <taxon>Chryseosolibacter</taxon>
    </lineage>
</organism>
<keyword evidence="1" id="KW-0732">Signal</keyword>
<dbReference type="EMBL" id="JAHESF010000060">
    <property type="protein sequence ID" value="MBT1701205.1"/>
    <property type="molecule type" value="Genomic_DNA"/>
</dbReference>
<sequence>MKNKTTPLFAAAFLALMLCCVAVRAQNSTPFLERTMTLALHDERLDDVLKRISRQGGFTFSYNPSILQADKIVSYNFVNKTVREILDQIFQGTIQYKARGKYVILTKGIAKSSTKEPQLYSGYVVDEATGERLKHVSIYDPVTLTSTVTDSYGYFEIEIDKPSKDLRLAINKQNYTDTLLVMPSSSGKLLNIPLKVNTEKIATLADSVGEKLRRFWKKTKIFSKEQANIANINDTLYRKSQVSLVPFVGTNHALSGNVINEYSFNIIGGYAMGVRKFELGGAFNIIRGDVEGAQLAGSFNFVGGDVKGAQMAGIFNANYGTTEGAQLAGVFNFNWGEVRNFSMAGVMNFATHGSRAVQVAGVGNITAGNQESPHLAGLFNLSTGSAKAQIAGNFNFAAKDVRGAQVAGVMNLAGKNVNGGQAAGVLNFAAKEVKGAQIAGVLNVAGKKVRGAQIAPVLNYATRVEGAQVGLFNVTDSIKGVPVGLLSIVLKGYHKLEVSADEVFYTNVAFRTGVRQFYNILTAGARPSTFNGEETLWTFGYGIGTAPRLSKKLFLNVDLTSSQIVQGNNLDAINMINKAYLGVDFQMLKHLSVTAGATFNAYFTDPTAEGYKNIFTDYQPNFLYNKNADPDLNVKMWIGGKIGIRFF</sequence>
<dbReference type="RefSeq" id="WP_254169891.1">
    <property type="nucleotide sequence ID" value="NZ_JAHESF010000060.1"/>
</dbReference>
<gene>
    <name evidence="2" type="ORF">KK083_30215</name>
</gene>
<evidence type="ECO:0000256" key="1">
    <source>
        <dbReference type="SAM" id="SignalP"/>
    </source>
</evidence>